<keyword evidence="4" id="KW-1185">Reference proteome</keyword>
<sequence length="1373" mass="148439">MSDLPTPARQRWQPLRAGLVDLFYYDVEEFHFHDGRLLLRGNNGTGKSKVLALTLPFLLDGELAAHRVEPDGDRNKRMEWNLLLGGKHPHTERLGYTWLEFGRLTSDGTPEYRTIGCGLKAVAGRGIARHWFFVTEQRVGHRGAVGELSLVGPTKVALTREKLKDALGGNGVYDTASDYRRAVDEALFGLGQHRYEALVNLLIQLRQPQLSKKPDEKLLSRALTEALPPLDPVLITTVAEAFRGLDEEREALRGLAEAKTAGEAFLGHYRRYARIAAKRRAEPPRKAHSRYEKLNSELAEAQSAFARAEVAVAAAVAEREAAGQHRTTLSARRDALHDSPEMRDAKALNQAKLDAERLGTLAADRERDLANAVNTLQRRESQLASARGMAAADADAYRRATDGAARAAASAGLSAGHTEILEVLATDSEPYLAAQRAGDQLVDATHTALTTLAKLLDAADTADRAAQRAHDEMDRITGELQQAVERILEAEQDVTAAGAALVAEFTEYLRDARYVRVADLDTVQAALDAWVDTLDGPNPAATAVAEAVRLATAAVAREQQGVEAATAAAAAERDELVEEIARLEQGGHDAPPAPPTRDEAARRTRPGAPLWKVVDFTATVSDEQRAGLEAAVQAAGILDAWLDPDGTLRDGATDDVLIAPDTAAPDGGLTAVLTPAIDRADPQAAALDEPAVIAALGAIGFGRDSATTWVDTDGSFRIGVLRGSWHKAAAAYIGEGARETARRARLERLNAELQQVEARLETLAATAIELADRQEAIFAEQRRHPADTALRDAHSRVTAEHRARQLLDGKHAEAAAEYARRATRAREALSAATEFAQDVHLPADRSALAEVRTALGDYRVALAGLWPAARADARAQDAVRDAEHERELATDRRDEAVDAAGQARMEADSAAERHRTLVETAGTAVDELFRELAAVETEIAASEKAIDAALAAEQRAVGDRGRAEGQRETLSAQLDEVTADRERTIAELRAFAATGLLATALPDLTVPDVTADWAPTPAVTLARAIDAELADLDAGERPWELIQQRVSAEHKLLTDTLSRQGHSVGLTVRDGIIVVDVRFQGRQQDVPGLVDALTAETEHRATLLSAKEREILENHLVNEVAGLLQELISGAEDQVRSINADLAARPTSTGMRLRLQWRTVRGAPEGLERVRERLLRQTADAWSTADRALVGAFLQEQINREHSDDTTGGGWTEQLTRALDYRSWHEFGIQRYQDGQWRPAAGPASGGERALVTSVPLFAAASSFYSSAGNPQAPRLVALDEAFAGVDDDSRAKCLGLLAAFDLDVVMTSEREWGCYPQVPGLAIAQLSRRDGIDAVLVTPWRWDGRERVAMARPISRLPVPAASPAESAGGLF</sequence>
<feature type="compositionally biased region" description="Basic and acidic residues" evidence="2">
    <location>
        <begin position="331"/>
        <end position="340"/>
    </location>
</feature>
<dbReference type="Proteomes" id="UP000076512">
    <property type="component" value="Unassembled WGS sequence"/>
</dbReference>
<feature type="coiled-coil region" evidence="1">
    <location>
        <begin position="925"/>
        <end position="987"/>
    </location>
</feature>
<dbReference type="NCBIfam" id="TIGR02680">
    <property type="entry name" value="TIGR02680 family protein"/>
    <property type="match status" value="1"/>
</dbReference>
<name>A0A164H4Y4_9NOCA</name>
<evidence type="ECO:0000313" key="3">
    <source>
        <dbReference type="EMBL" id="KZM68205.1"/>
    </source>
</evidence>
<gene>
    <name evidence="3" type="ORF">AWN90_09775</name>
</gene>
<feature type="region of interest" description="Disordered" evidence="2">
    <location>
        <begin position="321"/>
        <end position="340"/>
    </location>
</feature>
<feature type="region of interest" description="Disordered" evidence="2">
    <location>
        <begin position="584"/>
        <end position="605"/>
    </location>
</feature>
<proteinExistence type="predicted"/>
<feature type="coiled-coil region" evidence="1">
    <location>
        <begin position="739"/>
        <end position="773"/>
    </location>
</feature>
<feature type="coiled-coil region" evidence="1">
    <location>
        <begin position="466"/>
        <end position="493"/>
    </location>
</feature>
<dbReference type="Pfam" id="PF13558">
    <property type="entry name" value="SbcC_Walker_B"/>
    <property type="match status" value="1"/>
</dbReference>
<reference evidence="3 4" key="1">
    <citation type="submission" date="2016-04" db="EMBL/GenBank/DDBJ databases">
        <authorList>
            <person name="Evans L.H."/>
            <person name="Alamgir A."/>
            <person name="Owens N."/>
            <person name="Weber N.D."/>
            <person name="Virtaneva K."/>
            <person name="Barbian K."/>
            <person name="Babar A."/>
            <person name="Rosenke K."/>
        </authorList>
    </citation>
    <scope>NUCLEOTIDE SEQUENCE [LARGE SCALE GENOMIC DNA]</scope>
    <source>
        <strain evidence="3 4">IFM 0406</strain>
    </source>
</reference>
<accession>A0A164H4Y4</accession>
<protein>
    <submittedName>
        <fullName evidence="3">TIGR02680 family protein</fullName>
    </submittedName>
</protein>
<dbReference type="SUPFAM" id="SSF52540">
    <property type="entry name" value="P-loop containing nucleoside triphosphate hydrolases"/>
    <property type="match status" value="1"/>
</dbReference>
<dbReference type="InterPro" id="IPR013496">
    <property type="entry name" value="CHP02680"/>
</dbReference>
<dbReference type="InterPro" id="IPR027417">
    <property type="entry name" value="P-loop_NTPase"/>
</dbReference>
<dbReference type="STRING" id="455432.AWN90_09775"/>
<evidence type="ECO:0000256" key="2">
    <source>
        <dbReference type="SAM" id="MobiDB-lite"/>
    </source>
</evidence>
<dbReference type="OrthoDB" id="8527901at2"/>
<dbReference type="EMBL" id="LWGR01000021">
    <property type="protein sequence ID" value="KZM68205.1"/>
    <property type="molecule type" value="Genomic_DNA"/>
</dbReference>
<evidence type="ECO:0000256" key="1">
    <source>
        <dbReference type="SAM" id="Coils"/>
    </source>
</evidence>
<comment type="caution">
    <text evidence="3">The sequence shown here is derived from an EMBL/GenBank/DDBJ whole genome shotgun (WGS) entry which is preliminary data.</text>
</comment>
<organism evidence="3 4">
    <name type="scientific">Nocardia terpenica</name>
    <dbReference type="NCBI Taxonomy" id="455432"/>
    <lineage>
        <taxon>Bacteria</taxon>
        <taxon>Bacillati</taxon>
        <taxon>Actinomycetota</taxon>
        <taxon>Actinomycetes</taxon>
        <taxon>Mycobacteriales</taxon>
        <taxon>Nocardiaceae</taxon>
        <taxon>Nocardia</taxon>
    </lineage>
</organism>
<dbReference type="RefSeq" id="WP_067579599.1">
    <property type="nucleotide sequence ID" value="NZ_JABMCZ010000002.1"/>
</dbReference>
<evidence type="ECO:0000313" key="4">
    <source>
        <dbReference type="Proteomes" id="UP000076512"/>
    </source>
</evidence>
<keyword evidence="1" id="KW-0175">Coiled coil</keyword>